<keyword evidence="3" id="KW-0479">Metal-binding</keyword>
<proteinExistence type="predicted"/>
<dbReference type="OrthoDB" id="10009520at2759"/>
<dbReference type="GO" id="GO:0008270">
    <property type="term" value="F:zinc ion binding"/>
    <property type="evidence" value="ECO:0007669"/>
    <property type="project" value="UniProtKB-KW"/>
</dbReference>
<protein>
    <recommendedName>
        <fullName evidence="9">RING-type domain-containing protein</fullName>
    </recommendedName>
</protein>
<keyword evidence="6" id="KW-0833">Ubl conjugation pathway</keyword>
<dbReference type="Gene3D" id="1.20.120.1750">
    <property type="match status" value="1"/>
</dbReference>
<name>A0A9P4N234_9PLEO</name>
<evidence type="ECO:0000256" key="5">
    <source>
        <dbReference type="ARBA" id="ARBA00022771"/>
    </source>
</evidence>
<dbReference type="PANTHER" id="PTHR22770:SF47">
    <property type="entry name" value="E3 UBIQUITIN-PROTEIN LIGASE RNF216"/>
    <property type="match status" value="1"/>
</dbReference>
<dbReference type="Pfam" id="PF26200">
    <property type="entry name" value="Rcat_RNF216"/>
    <property type="match status" value="1"/>
</dbReference>
<dbReference type="Proteomes" id="UP000800093">
    <property type="component" value="Unassembled WGS sequence"/>
</dbReference>
<dbReference type="EMBL" id="ML986595">
    <property type="protein sequence ID" value="KAF2266790.1"/>
    <property type="molecule type" value="Genomic_DNA"/>
</dbReference>
<dbReference type="SUPFAM" id="SSF57850">
    <property type="entry name" value="RING/U-box"/>
    <property type="match status" value="1"/>
</dbReference>
<dbReference type="InterPro" id="IPR047545">
    <property type="entry name" value="BRcat_RBR_RNF216"/>
</dbReference>
<evidence type="ECO:0000256" key="8">
    <source>
        <dbReference type="SAM" id="MobiDB-lite"/>
    </source>
</evidence>
<comment type="pathway">
    <text evidence="1">Protein modification; protein ubiquitination.</text>
</comment>
<dbReference type="PANTHER" id="PTHR22770">
    <property type="entry name" value="UBIQUITIN CONJUGATING ENZYME 7 INTERACTING PROTEIN-RELATED"/>
    <property type="match status" value="1"/>
</dbReference>
<evidence type="ECO:0000256" key="2">
    <source>
        <dbReference type="ARBA" id="ARBA00022679"/>
    </source>
</evidence>
<gene>
    <name evidence="10" type="ORF">CC78DRAFT_107591</name>
</gene>
<keyword evidence="4" id="KW-0677">Repeat</keyword>
<keyword evidence="11" id="KW-1185">Reference proteome</keyword>
<evidence type="ECO:0000256" key="7">
    <source>
        <dbReference type="ARBA" id="ARBA00022833"/>
    </source>
</evidence>
<dbReference type="GO" id="GO:0016740">
    <property type="term" value="F:transferase activity"/>
    <property type="evidence" value="ECO:0007669"/>
    <property type="project" value="UniProtKB-KW"/>
</dbReference>
<evidence type="ECO:0000256" key="3">
    <source>
        <dbReference type="ARBA" id="ARBA00022723"/>
    </source>
</evidence>
<keyword evidence="2" id="KW-0808">Transferase</keyword>
<evidence type="ECO:0000256" key="1">
    <source>
        <dbReference type="ARBA" id="ARBA00004906"/>
    </source>
</evidence>
<dbReference type="InterPro" id="IPR051628">
    <property type="entry name" value="LUBAC_E3_Ligases"/>
</dbReference>
<evidence type="ECO:0000256" key="4">
    <source>
        <dbReference type="ARBA" id="ARBA00022737"/>
    </source>
</evidence>
<evidence type="ECO:0000256" key="6">
    <source>
        <dbReference type="ARBA" id="ARBA00022786"/>
    </source>
</evidence>
<keyword evidence="5" id="KW-0863">Zinc-finger</keyword>
<evidence type="ECO:0000259" key="9">
    <source>
        <dbReference type="PROSITE" id="PS51873"/>
    </source>
</evidence>
<comment type="caution">
    <text evidence="10">The sequence shown here is derived from an EMBL/GenBank/DDBJ whole genome shotgun (WGS) entry which is preliminary data.</text>
</comment>
<feature type="region of interest" description="Disordered" evidence="8">
    <location>
        <begin position="242"/>
        <end position="262"/>
    </location>
</feature>
<keyword evidence="7" id="KW-0862">Zinc</keyword>
<feature type="region of interest" description="Disordered" evidence="8">
    <location>
        <begin position="127"/>
        <end position="154"/>
    </location>
</feature>
<evidence type="ECO:0000313" key="11">
    <source>
        <dbReference type="Proteomes" id="UP000800093"/>
    </source>
</evidence>
<sequence length="689" mass="78118">MAHHARGQIREVIDLLSDDEDNDADYTRFLIDDILEGDRLDSNFGNAIDLTENENLVNPVDLTTPNAAGEEEGLSEAECLQTVLTVFPDISVNHVLGIIQEKMKTHLLPSAECERIIASLLDKGPYPTEADEAKTRKRKRTNEDDNADYENGGHVDDVSDYYNHALDLLKDEFLSIPVRHLEVTLKKEKSIFKAVPMLHDQLRNYSRASSSFTKINKPRQNRFTESRLALSGHATIKELHTARNKVETENNKRRKEEENRRAEEENLLQAQLNGEMNECQCCFDEFPLNRMVCCNGSQAHFLCTDCASKAVEAEMSNGRCRPKCFADTACGGTYSRQQLQGFLDVKSFDRLERMQQQEDLAAAGLDLDECPFCDFKQECPPIEVDREFRCLNPKCGKTSCRLCFKESHIPRSCDEAKKDSNITVRHQLEEAMTDAIIRKCNRCKNPFVKEYGCNKMTCTKCGNVQCYVCSKDVKDYNHFGSENSNTRCPLHDNVEVRHEQEAKKAETEALARLRAEHPDIPEEELKIQVSDRVKSAEEARRGNAQNQHAQFPWHMNNGVLMPGAARNDIAPLGPQLAPRGPLAAPPYAIRAGNRPVNHDHRANHVVYMQHPVQQPLHPPGNIPQAQNRQPHLGPPPPLIQPQGFPRFDGANDFFRAPNLAPPPRIEYVYQPRSGCRDGYVRWPNRPQGH</sequence>
<dbReference type="CDD" id="cd20339">
    <property type="entry name" value="BRcat_RBR_RNF216"/>
    <property type="match status" value="1"/>
</dbReference>
<dbReference type="InterPro" id="IPR044066">
    <property type="entry name" value="TRIAD_supradom"/>
</dbReference>
<dbReference type="PROSITE" id="PS51873">
    <property type="entry name" value="TRIAD"/>
    <property type="match status" value="1"/>
</dbReference>
<dbReference type="AlphaFoldDB" id="A0A9P4N234"/>
<reference evidence="11" key="1">
    <citation type="journal article" date="2020" name="Stud. Mycol.">
        <title>101 Dothideomycetes genomes: A test case for predicting lifestyles and emergence of pathogens.</title>
        <authorList>
            <person name="Haridas S."/>
            <person name="Albert R."/>
            <person name="Binder M."/>
            <person name="Bloem J."/>
            <person name="LaButti K."/>
            <person name="Salamov A."/>
            <person name="Andreopoulos B."/>
            <person name="Baker S."/>
            <person name="Barry K."/>
            <person name="Bills G."/>
            <person name="Bluhm B."/>
            <person name="Cannon C."/>
            <person name="Castanera R."/>
            <person name="Culley D."/>
            <person name="Daum C."/>
            <person name="Ezra D."/>
            <person name="Gonzalez J."/>
            <person name="Henrissat B."/>
            <person name="Kuo A."/>
            <person name="Liang C."/>
            <person name="Lipzen A."/>
            <person name="Lutzoni F."/>
            <person name="Magnuson J."/>
            <person name="Mondo S."/>
            <person name="Nolan M."/>
            <person name="Ohm R."/>
            <person name="Pangilinan J."/>
            <person name="Park H.-J."/>
            <person name="Ramirez L."/>
            <person name="Alfaro M."/>
            <person name="Sun H."/>
            <person name="Tritt A."/>
            <person name="Yoshinaga Y."/>
            <person name="Zwiers L.-H."/>
            <person name="Turgeon B."/>
            <person name="Goodwin S."/>
            <person name="Spatafora J."/>
            <person name="Crous P."/>
            <person name="Grigoriev I."/>
        </authorList>
    </citation>
    <scope>NUCLEOTIDE SEQUENCE [LARGE SCALE GENOMIC DNA]</scope>
    <source>
        <strain evidence="11">CBS 304.66</strain>
    </source>
</reference>
<feature type="domain" description="RING-type" evidence="9">
    <location>
        <begin position="275"/>
        <end position="492"/>
    </location>
</feature>
<dbReference type="CDD" id="cd20353">
    <property type="entry name" value="Rcat_RBR_RNF216"/>
    <property type="match status" value="1"/>
</dbReference>
<organism evidence="10 11">
    <name type="scientific">Lojkania enalia</name>
    <dbReference type="NCBI Taxonomy" id="147567"/>
    <lineage>
        <taxon>Eukaryota</taxon>
        <taxon>Fungi</taxon>
        <taxon>Dikarya</taxon>
        <taxon>Ascomycota</taxon>
        <taxon>Pezizomycotina</taxon>
        <taxon>Dothideomycetes</taxon>
        <taxon>Pleosporomycetidae</taxon>
        <taxon>Pleosporales</taxon>
        <taxon>Pleosporales incertae sedis</taxon>
        <taxon>Lojkania</taxon>
    </lineage>
</organism>
<dbReference type="InterPro" id="IPR047546">
    <property type="entry name" value="Rcat_RBR_RNF216"/>
</dbReference>
<evidence type="ECO:0000313" key="10">
    <source>
        <dbReference type="EMBL" id="KAF2266790.1"/>
    </source>
</evidence>
<accession>A0A9P4N234</accession>